<dbReference type="Proteomes" id="UP000314983">
    <property type="component" value="Chromosome 20"/>
</dbReference>
<feature type="domain" description="Potassium channel" evidence="13">
    <location>
        <begin position="76"/>
        <end position="132"/>
    </location>
</feature>
<protein>
    <recommendedName>
        <fullName evidence="13">Potassium channel domain-containing protein</fullName>
    </recommendedName>
</protein>
<reference evidence="14" key="5">
    <citation type="submission" date="2025-09" db="UniProtKB">
        <authorList>
            <consortium name="Ensembl"/>
        </authorList>
    </citation>
    <scope>IDENTIFICATION</scope>
</reference>
<dbReference type="GeneTree" id="ENSGT00940000160902"/>
<dbReference type="GO" id="GO:0022841">
    <property type="term" value="F:potassium ion leak channel activity"/>
    <property type="evidence" value="ECO:0007669"/>
    <property type="project" value="TreeGrafter"/>
</dbReference>
<evidence type="ECO:0000256" key="11">
    <source>
        <dbReference type="ARBA" id="ARBA00023303"/>
    </source>
</evidence>
<evidence type="ECO:0000313" key="15">
    <source>
        <dbReference type="Proteomes" id="UP000314983"/>
    </source>
</evidence>
<dbReference type="Gene3D" id="1.10.287.70">
    <property type="match status" value="1"/>
</dbReference>
<comment type="subcellular location">
    <subcellularLocation>
        <location evidence="1">Membrane</location>
        <topology evidence="1">Multi-pass membrane protein</topology>
    </subcellularLocation>
</comment>
<evidence type="ECO:0000256" key="2">
    <source>
        <dbReference type="ARBA" id="ARBA00006666"/>
    </source>
</evidence>
<keyword evidence="3" id="KW-0813">Transport</keyword>
<evidence type="ECO:0000256" key="7">
    <source>
        <dbReference type="ARBA" id="ARBA00022958"/>
    </source>
</evidence>
<reference evidence="14" key="3">
    <citation type="submission" date="2020-05" db="EMBL/GenBank/DDBJ databases">
        <title>Electrophorus electricus (electric eel) genome, fEleEle1, primary haplotype.</title>
        <authorList>
            <person name="Myers G."/>
            <person name="Meyer A."/>
            <person name="Fedrigo O."/>
            <person name="Formenti G."/>
            <person name="Rhie A."/>
            <person name="Tracey A."/>
            <person name="Sims Y."/>
            <person name="Jarvis E.D."/>
        </authorList>
    </citation>
    <scope>NUCLEOTIDE SEQUENCE [LARGE SCALE GENOMIC DNA]</scope>
</reference>
<comment type="similarity">
    <text evidence="2">Belongs to the two pore domain potassium channel (TC 1.A.1.8) family.</text>
</comment>
<name>A0A4W4FF68_ELEEL</name>
<dbReference type="InterPro" id="IPR003092">
    <property type="entry name" value="2pore_dom_K_chnl_TASK"/>
</dbReference>
<keyword evidence="6" id="KW-0631">Potassium channel</keyword>
<dbReference type="InterPro" id="IPR003280">
    <property type="entry name" value="2pore_dom_K_chnl"/>
</dbReference>
<evidence type="ECO:0000313" key="14">
    <source>
        <dbReference type="Ensembl" id="ENSEEEP00000023381.2"/>
    </source>
</evidence>
<reference evidence="14" key="4">
    <citation type="submission" date="2025-08" db="UniProtKB">
        <authorList>
            <consortium name="Ensembl"/>
        </authorList>
    </citation>
    <scope>IDENTIFICATION</scope>
</reference>
<dbReference type="PRINTS" id="PR01095">
    <property type="entry name" value="TASKCHANNEL"/>
</dbReference>
<evidence type="ECO:0000259" key="13">
    <source>
        <dbReference type="Pfam" id="PF07885"/>
    </source>
</evidence>
<dbReference type="PANTHER" id="PTHR11003:SF18">
    <property type="entry name" value="POTASSIUM CHANNEL SUBFAMILY K MEMBER 15"/>
    <property type="match status" value="1"/>
</dbReference>
<keyword evidence="10 12" id="KW-0472">Membrane</keyword>
<dbReference type="AlphaFoldDB" id="A0A4W4FF68"/>
<feature type="transmembrane region" description="Helical" evidence="12">
    <location>
        <begin position="149"/>
        <end position="180"/>
    </location>
</feature>
<dbReference type="STRING" id="8005.ENSEEEP00000023381"/>
<evidence type="ECO:0000256" key="9">
    <source>
        <dbReference type="ARBA" id="ARBA00023065"/>
    </source>
</evidence>
<dbReference type="GO" id="GO:0005886">
    <property type="term" value="C:plasma membrane"/>
    <property type="evidence" value="ECO:0007669"/>
    <property type="project" value="TreeGrafter"/>
</dbReference>
<organism evidence="14 15">
    <name type="scientific">Electrophorus electricus</name>
    <name type="common">Electric eel</name>
    <name type="synonym">Gymnotus electricus</name>
    <dbReference type="NCBI Taxonomy" id="8005"/>
    <lineage>
        <taxon>Eukaryota</taxon>
        <taxon>Metazoa</taxon>
        <taxon>Chordata</taxon>
        <taxon>Craniata</taxon>
        <taxon>Vertebrata</taxon>
        <taxon>Euteleostomi</taxon>
        <taxon>Actinopterygii</taxon>
        <taxon>Neopterygii</taxon>
        <taxon>Teleostei</taxon>
        <taxon>Ostariophysi</taxon>
        <taxon>Gymnotiformes</taxon>
        <taxon>Gymnotoidei</taxon>
        <taxon>Gymnotidae</taxon>
        <taxon>Electrophorus</taxon>
    </lineage>
</organism>
<dbReference type="SUPFAM" id="SSF81324">
    <property type="entry name" value="Voltage-gated potassium channels"/>
    <property type="match status" value="2"/>
</dbReference>
<keyword evidence="7" id="KW-0630">Potassium</keyword>
<evidence type="ECO:0000256" key="8">
    <source>
        <dbReference type="ARBA" id="ARBA00022989"/>
    </source>
</evidence>
<evidence type="ECO:0000256" key="3">
    <source>
        <dbReference type="ARBA" id="ARBA00022448"/>
    </source>
</evidence>
<feature type="transmembrane region" description="Helical" evidence="12">
    <location>
        <begin position="6"/>
        <end position="29"/>
    </location>
</feature>
<keyword evidence="4" id="KW-0633">Potassium transport</keyword>
<evidence type="ECO:0000256" key="10">
    <source>
        <dbReference type="ARBA" id="ARBA00023136"/>
    </source>
</evidence>
<dbReference type="Ensembl" id="ENSEEET00000023645.2">
    <property type="protein sequence ID" value="ENSEEEP00000023381.2"/>
    <property type="gene ID" value="ENSEEEG00000011328.2"/>
</dbReference>
<feature type="transmembrane region" description="Helical" evidence="12">
    <location>
        <begin position="78"/>
        <end position="96"/>
    </location>
</feature>
<keyword evidence="5 12" id="KW-0812">Transmembrane</keyword>
<reference evidence="15" key="1">
    <citation type="journal article" date="2014" name="Science">
        <title>Nonhuman genetics. Genomic basis for the convergent evolution of electric organs.</title>
        <authorList>
            <person name="Gallant J.R."/>
            <person name="Traeger L.L."/>
            <person name="Volkening J.D."/>
            <person name="Moffett H."/>
            <person name="Chen P.H."/>
            <person name="Novina C.D."/>
            <person name="Phillips G.N.Jr."/>
            <person name="Anand R."/>
            <person name="Wells G.B."/>
            <person name="Pinch M."/>
            <person name="Guth R."/>
            <person name="Unguez G.A."/>
            <person name="Albert J.S."/>
            <person name="Zakon H.H."/>
            <person name="Samanta M.P."/>
            <person name="Sussman M.R."/>
        </authorList>
    </citation>
    <scope>NUCLEOTIDE SEQUENCE [LARGE SCALE GENOMIC DNA]</scope>
</reference>
<dbReference type="GO" id="GO:0015271">
    <property type="term" value="F:outward rectifier potassium channel activity"/>
    <property type="evidence" value="ECO:0007669"/>
    <property type="project" value="TreeGrafter"/>
</dbReference>
<reference evidence="15" key="2">
    <citation type="journal article" date="2017" name="Sci. Adv.">
        <title>A tail of two voltages: Proteomic comparison of the three electric organs of the electric eel.</title>
        <authorList>
            <person name="Traeger L.L."/>
            <person name="Sabat G."/>
            <person name="Barrett-Wilt G.A."/>
            <person name="Wells G.B."/>
            <person name="Sussman M.R."/>
        </authorList>
    </citation>
    <scope>NUCLEOTIDE SEQUENCE [LARGE SCALE GENOMIC DNA]</scope>
</reference>
<keyword evidence="8 12" id="KW-1133">Transmembrane helix</keyword>
<evidence type="ECO:0000256" key="12">
    <source>
        <dbReference type="SAM" id="Phobius"/>
    </source>
</evidence>
<evidence type="ECO:0000256" key="1">
    <source>
        <dbReference type="ARBA" id="ARBA00004141"/>
    </source>
</evidence>
<dbReference type="GO" id="GO:0030322">
    <property type="term" value="P:stabilization of membrane potential"/>
    <property type="evidence" value="ECO:0007669"/>
    <property type="project" value="TreeGrafter"/>
</dbReference>
<dbReference type="InterPro" id="IPR013099">
    <property type="entry name" value="K_chnl_dom"/>
</dbReference>
<keyword evidence="11" id="KW-0407">Ion channel</keyword>
<dbReference type="PANTHER" id="PTHR11003">
    <property type="entry name" value="POTASSIUM CHANNEL, SUBFAMILY K"/>
    <property type="match status" value="1"/>
</dbReference>
<evidence type="ECO:0000256" key="6">
    <source>
        <dbReference type="ARBA" id="ARBA00022826"/>
    </source>
</evidence>
<keyword evidence="15" id="KW-1185">Reference proteome</keyword>
<evidence type="ECO:0000256" key="4">
    <source>
        <dbReference type="ARBA" id="ARBA00022538"/>
    </source>
</evidence>
<evidence type="ECO:0000256" key="5">
    <source>
        <dbReference type="ARBA" id="ARBA00022692"/>
    </source>
</evidence>
<feature type="transmembrane region" description="Helical" evidence="12">
    <location>
        <begin position="108"/>
        <end position="128"/>
    </location>
</feature>
<accession>A0A4W4FF68</accession>
<sequence>MRTQDVRTLALILCVLVYLFVGAAVFDVLESDSESFRNKVLEEKIVEMKRKFGFADEDYNEIESAVLLSKPHRAGRQWTFAGSLYFAITVITTIGYGHCTPRTDSGKVFCMCYAVLGIPLTLVMFQSVGERMNTLARYLMRGSCRCVDLRGTGVSVGSMVSVGFLTCLSTLCMGAVVFSYFEGWGYFHACYFCFVTSCTNLITPLCIQGPGSKRRAKPHLPPGSHLCSLRPWMCYGPPACDSLSLASSQSEFPGCHSNPVFYSSVSYRVEGTSYCGSGCSSALGSPTGLLIPDQYSSCRRRKSL</sequence>
<keyword evidence="9" id="KW-0406">Ion transport</keyword>
<dbReference type="Pfam" id="PF07885">
    <property type="entry name" value="Ion_trans_2"/>
    <property type="match status" value="1"/>
</dbReference>
<gene>
    <name evidence="14" type="primary">LOC113585680</name>
</gene>
<proteinExistence type="inferred from homology"/>
<dbReference type="OMA" id="RASSYEW"/>